<sequence length="86" mass="8957">MQKLATHLTTGDKGMPETAPTDDTKATQSSEQPGRTSSELTDSAAPTNIKHTSNDGNADGETGLTRSALRLWPLGATSQAESSGRN</sequence>
<feature type="compositionally biased region" description="Polar residues" evidence="1">
    <location>
        <begin position="26"/>
        <end position="56"/>
    </location>
</feature>
<dbReference type="AlphaFoldDB" id="A0A976FGR9"/>
<evidence type="ECO:0000313" key="2">
    <source>
        <dbReference type="EMBL" id="TDH66234.1"/>
    </source>
</evidence>
<gene>
    <name evidence="2" type="ORF">CCR75_002299</name>
</gene>
<dbReference type="Proteomes" id="UP000294530">
    <property type="component" value="Unassembled WGS sequence"/>
</dbReference>
<comment type="caution">
    <text evidence="2">The sequence shown here is derived from an EMBL/GenBank/DDBJ whole genome shotgun (WGS) entry which is preliminary data.</text>
</comment>
<name>A0A976FGR9_BRELC</name>
<organism evidence="2 3">
    <name type="scientific">Bremia lactucae</name>
    <name type="common">Lettuce downy mildew</name>
    <dbReference type="NCBI Taxonomy" id="4779"/>
    <lineage>
        <taxon>Eukaryota</taxon>
        <taxon>Sar</taxon>
        <taxon>Stramenopiles</taxon>
        <taxon>Oomycota</taxon>
        <taxon>Peronosporomycetes</taxon>
        <taxon>Peronosporales</taxon>
        <taxon>Peronosporaceae</taxon>
        <taxon>Bremia</taxon>
    </lineage>
</organism>
<feature type="region of interest" description="Disordered" evidence="1">
    <location>
        <begin position="1"/>
        <end position="86"/>
    </location>
</feature>
<dbReference type="GeneID" id="94346068"/>
<evidence type="ECO:0000313" key="3">
    <source>
        <dbReference type="Proteomes" id="UP000294530"/>
    </source>
</evidence>
<proteinExistence type="predicted"/>
<feature type="compositionally biased region" description="Polar residues" evidence="1">
    <location>
        <begin position="76"/>
        <end position="86"/>
    </location>
</feature>
<evidence type="ECO:0000256" key="1">
    <source>
        <dbReference type="SAM" id="MobiDB-lite"/>
    </source>
</evidence>
<dbReference type="KEGG" id="blac:94346068"/>
<dbReference type="RefSeq" id="XP_067815733.1">
    <property type="nucleotide sequence ID" value="XM_067960397.1"/>
</dbReference>
<keyword evidence="3" id="KW-1185">Reference proteome</keyword>
<dbReference type="EMBL" id="SHOA02000018">
    <property type="protein sequence ID" value="TDH66234.1"/>
    <property type="molecule type" value="Genomic_DNA"/>
</dbReference>
<reference evidence="2 3" key="1">
    <citation type="journal article" date="2021" name="Genome Biol.">
        <title>AFLAP: assembly-free linkage analysis pipeline using k-mers from genome sequencing data.</title>
        <authorList>
            <person name="Fletcher K."/>
            <person name="Zhang L."/>
            <person name="Gil J."/>
            <person name="Han R."/>
            <person name="Cavanaugh K."/>
            <person name="Michelmore R."/>
        </authorList>
    </citation>
    <scope>NUCLEOTIDE SEQUENCE [LARGE SCALE GENOMIC DNA]</scope>
    <source>
        <strain evidence="2 3">SF5</strain>
    </source>
</reference>
<accession>A0A976FGR9</accession>
<protein>
    <submittedName>
        <fullName evidence="2">Uncharacterized protein</fullName>
    </submittedName>
</protein>